<comment type="caution">
    <text evidence="1">The sequence shown here is derived from an EMBL/GenBank/DDBJ whole genome shotgun (WGS) entry which is preliminary data.</text>
</comment>
<evidence type="ECO:0000313" key="2">
    <source>
        <dbReference type="Proteomes" id="UP000790377"/>
    </source>
</evidence>
<name>A0ACB8A8T6_9AGAM</name>
<dbReference type="Proteomes" id="UP000790377">
    <property type="component" value="Unassembled WGS sequence"/>
</dbReference>
<proteinExistence type="predicted"/>
<evidence type="ECO:0000313" key="1">
    <source>
        <dbReference type="EMBL" id="KAH7909475.1"/>
    </source>
</evidence>
<sequence length="326" mass="35719">MTTSLDLLKQTGTVVVSDSGDFESIDVYKPQDATTNPSLILAAANKPGYARLVDAAIKHGKSKGGSIDDQANAAMDRLLVEFGKEILAIIPGRVSTEVDARLSFDKEATKAKAKELIALYESVGIKKERILIKIASTWEGIQAARELERDDNIHCNLTLLFGFGQAVACAEAGVTLISPFVGRILDWYKKATGKNYEGDQDPGVQSVKKIFNYYKQHGYKTIVMGASFRNVGEIKALAGVDFLTISPNLLEELKKSTDAVPKKLDSHAAAQAEPIEKVTFIDNEPEFRWALLQDQMAFDKLHEGIKKFAEDGETLKGVIREKLAKA</sequence>
<reference evidence="1" key="1">
    <citation type="journal article" date="2021" name="New Phytol.">
        <title>Evolutionary innovations through gain and loss of genes in the ectomycorrhizal Boletales.</title>
        <authorList>
            <person name="Wu G."/>
            <person name="Miyauchi S."/>
            <person name="Morin E."/>
            <person name="Kuo A."/>
            <person name="Drula E."/>
            <person name="Varga T."/>
            <person name="Kohler A."/>
            <person name="Feng B."/>
            <person name="Cao Y."/>
            <person name="Lipzen A."/>
            <person name="Daum C."/>
            <person name="Hundley H."/>
            <person name="Pangilinan J."/>
            <person name="Johnson J."/>
            <person name="Barry K."/>
            <person name="LaButti K."/>
            <person name="Ng V."/>
            <person name="Ahrendt S."/>
            <person name="Min B."/>
            <person name="Choi I.G."/>
            <person name="Park H."/>
            <person name="Plett J.M."/>
            <person name="Magnuson J."/>
            <person name="Spatafora J.W."/>
            <person name="Nagy L.G."/>
            <person name="Henrissat B."/>
            <person name="Grigoriev I.V."/>
            <person name="Yang Z.L."/>
            <person name="Xu J."/>
            <person name="Martin F.M."/>
        </authorList>
    </citation>
    <scope>NUCLEOTIDE SEQUENCE</scope>
    <source>
        <strain evidence="1">ATCC 28755</strain>
    </source>
</reference>
<gene>
    <name evidence="1" type="ORF">BJ138DRAFT_1010756</name>
</gene>
<dbReference type="EMBL" id="MU267758">
    <property type="protein sequence ID" value="KAH7909475.1"/>
    <property type="molecule type" value="Genomic_DNA"/>
</dbReference>
<protein>
    <submittedName>
        <fullName evidence="1">Uncharacterized protein</fullName>
    </submittedName>
</protein>
<organism evidence="1 2">
    <name type="scientific">Hygrophoropsis aurantiaca</name>
    <dbReference type="NCBI Taxonomy" id="72124"/>
    <lineage>
        <taxon>Eukaryota</taxon>
        <taxon>Fungi</taxon>
        <taxon>Dikarya</taxon>
        <taxon>Basidiomycota</taxon>
        <taxon>Agaricomycotina</taxon>
        <taxon>Agaricomycetes</taxon>
        <taxon>Agaricomycetidae</taxon>
        <taxon>Boletales</taxon>
        <taxon>Coniophorineae</taxon>
        <taxon>Hygrophoropsidaceae</taxon>
        <taxon>Hygrophoropsis</taxon>
    </lineage>
</organism>
<keyword evidence="2" id="KW-1185">Reference proteome</keyword>
<accession>A0ACB8A8T6</accession>